<dbReference type="SUPFAM" id="SSF46785">
    <property type="entry name" value="Winged helix' DNA-binding domain"/>
    <property type="match status" value="1"/>
</dbReference>
<dbReference type="InterPro" id="IPR036390">
    <property type="entry name" value="WH_DNA-bd_sf"/>
</dbReference>
<dbReference type="InterPro" id="IPR015102">
    <property type="entry name" value="Tscrpt_reg_HTH_FeoC"/>
</dbReference>
<evidence type="ECO:0000313" key="2">
    <source>
        <dbReference type="EMBL" id="AWB83323.1"/>
    </source>
</evidence>
<proteinExistence type="predicted"/>
<dbReference type="Pfam" id="PF09012">
    <property type="entry name" value="FeoC"/>
    <property type="match status" value="1"/>
</dbReference>
<organism evidence="2 3">
    <name type="scientific">Corynebacterium liangguodongii</name>
    <dbReference type="NCBI Taxonomy" id="2079535"/>
    <lineage>
        <taxon>Bacteria</taxon>
        <taxon>Bacillati</taxon>
        <taxon>Actinomycetota</taxon>
        <taxon>Actinomycetes</taxon>
        <taxon>Mycobacteriales</taxon>
        <taxon>Corynebacteriaceae</taxon>
        <taxon>Corynebacterium</taxon>
    </lineage>
</organism>
<dbReference type="KEGG" id="clia:C3E79_01495"/>
<dbReference type="EMBL" id="CP026948">
    <property type="protein sequence ID" value="AWB83323.1"/>
    <property type="molecule type" value="Genomic_DNA"/>
</dbReference>
<dbReference type="Proteomes" id="UP000244754">
    <property type="component" value="Chromosome"/>
</dbReference>
<protein>
    <recommendedName>
        <fullName evidence="1">Transcriptional regulator HTH-type FeoC domain-containing protein</fullName>
    </recommendedName>
</protein>
<dbReference type="OrthoDB" id="4416885at2"/>
<keyword evidence="3" id="KW-1185">Reference proteome</keyword>
<evidence type="ECO:0000313" key="3">
    <source>
        <dbReference type="Proteomes" id="UP000244754"/>
    </source>
</evidence>
<dbReference type="Gene3D" id="1.10.10.10">
    <property type="entry name" value="Winged helix-like DNA-binding domain superfamily/Winged helix DNA-binding domain"/>
    <property type="match status" value="1"/>
</dbReference>
<accession>A0A2S0WC35</accession>
<gene>
    <name evidence="2" type="ORF">C3E79_01495</name>
</gene>
<feature type="domain" description="Transcriptional regulator HTH-type FeoC" evidence="1">
    <location>
        <begin position="17"/>
        <end position="64"/>
    </location>
</feature>
<dbReference type="InterPro" id="IPR036388">
    <property type="entry name" value="WH-like_DNA-bd_sf"/>
</dbReference>
<reference evidence="3" key="1">
    <citation type="submission" date="2018-01" db="EMBL/GenBank/DDBJ databases">
        <authorList>
            <person name="Li J."/>
        </authorList>
    </citation>
    <scope>NUCLEOTIDE SEQUENCE [LARGE SCALE GENOMIC DNA]</scope>
    <source>
        <strain evidence="3">2184</strain>
    </source>
</reference>
<name>A0A2S0WC35_9CORY</name>
<dbReference type="AlphaFoldDB" id="A0A2S0WC35"/>
<sequence length="84" mass="8803">MGPMSQVMEAIRGGALGREDIARRTGLERTTVDAVIERLEAMGQLTRERLGASCPTTGCGSCSSNGACSLQRGPVSLVLGRRPV</sequence>
<evidence type="ECO:0000259" key="1">
    <source>
        <dbReference type="Pfam" id="PF09012"/>
    </source>
</evidence>